<dbReference type="Proteomes" id="UP001152607">
    <property type="component" value="Unassembled WGS sequence"/>
</dbReference>
<dbReference type="AlphaFoldDB" id="A0A9W4XK56"/>
<feature type="compositionally biased region" description="Low complexity" evidence="1">
    <location>
        <begin position="107"/>
        <end position="122"/>
    </location>
</feature>
<sequence length="248" mass="28654">MYHDLTTNLWYSPLKYVELVPSPSRTRCQTDLLNLLRDKACLPKYYSETEIQPQGAIGMPPPIARLADRQKEHQLSLKLATEASEHTRKLEETAHRDALRRAKESQDASLAAAAQAAQRTQALEQQRHDFELQRVRDAEAMKRAEKANWHRLLQDQDREAAEQRAAYENRKASAAFAAEKKLVEARKAEVEHRANVERCALKEKEDLYERNVKRQLQITQRVDESAQLHAKLRQERPAIEQAQWGSVD</sequence>
<evidence type="ECO:0000313" key="3">
    <source>
        <dbReference type="Proteomes" id="UP001152607"/>
    </source>
</evidence>
<proteinExistence type="predicted"/>
<comment type="caution">
    <text evidence="2">The sequence shown here is derived from an EMBL/GenBank/DDBJ whole genome shotgun (WGS) entry which is preliminary data.</text>
</comment>
<reference evidence="2" key="1">
    <citation type="submission" date="2023-01" db="EMBL/GenBank/DDBJ databases">
        <authorList>
            <person name="Van Ghelder C."/>
            <person name="Rancurel C."/>
        </authorList>
    </citation>
    <scope>NUCLEOTIDE SEQUENCE</scope>
    <source>
        <strain evidence="2">CNCM I-4278</strain>
    </source>
</reference>
<dbReference type="OrthoDB" id="3182339at2759"/>
<accession>A0A9W4XK56</accession>
<keyword evidence="3" id="KW-1185">Reference proteome</keyword>
<evidence type="ECO:0000256" key="1">
    <source>
        <dbReference type="SAM" id="MobiDB-lite"/>
    </source>
</evidence>
<evidence type="ECO:0000313" key="2">
    <source>
        <dbReference type="EMBL" id="CAI6255101.1"/>
    </source>
</evidence>
<feature type="region of interest" description="Disordered" evidence="1">
    <location>
        <begin position="103"/>
        <end position="122"/>
    </location>
</feature>
<gene>
    <name evidence="2" type="ORF">PDIGIT_LOCUS1124</name>
</gene>
<name>A0A9W4XK56_9PLEO</name>
<organism evidence="2 3">
    <name type="scientific">Periconia digitata</name>
    <dbReference type="NCBI Taxonomy" id="1303443"/>
    <lineage>
        <taxon>Eukaryota</taxon>
        <taxon>Fungi</taxon>
        <taxon>Dikarya</taxon>
        <taxon>Ascomycota</taxon>
        <taxon>Pezizomycotina</taxon>
        <taxon>Dothideomycetes</taxon>
        <taxon>Pleosporomycetidae</taxon>
        <taxon>Pleosporales</taxon>
        <taxon>Massarineae</taxon>
        <taxon>Periconiaceae</taxon>
        <taxon>Periconia</taxon>
    </lineage>
</organism>
<protein>
    <submittedName>
        <fullName evidence="2">Uncharacterized protein</fullName>
    </submittedName>
</protein>
<dbReference type="EMBL" id="CAOQHR010000001">
    <property type="protein sequence ID" value="CAI6255101.1"/>
    <property type="molecule type" value="Genomic_DNA"/>
</dbReference>